<dbReference type="Proteomes" id="UP001500235">
    <property type="component" value="Unassembled WGS sequence"/>
</dbReference>
<accession>A0ABP7T1P8</accession>
<organism evidence="3 4">
    <name type="scientific">Sphingomonas swuensis</name>
    <dbReference type="NCBI Taxonomy" id="977800"/>
    <lineage>
        <taxon>Bacteria</taxon>
        <taxon>Pseudomonadati</taxon>
        <taxon>Pseudomonadota</taxon>
        <taxon>Alphaproteobacteria</taxon>
        <taxon>Sphingomonadales</taxon>
        <taxon>Sphingomonadaceae</taxon>
        <taxon>Sphingomonas</taxon>
    </lineage>
</organism>
<comment type="caution">
    <text evidence="3">The sequence shown here is derived from an EMBL/GenBank/DDBJ whole genome shotgun (WGS) entry which is preliminary data.</text>
</comment>
<gene>
    <name evidence="3" type="ORF">GCM10022280_19410</name>
</gene>
<dbReference type="RefSeq" id="WP_344707216.1">
    <property type="nucleotide sequence ID" value="NZ_BAABBQ010000001.1"/>
</dbReference>
<evidence type="ECO:0000256" key="1">
    <source>
        <dbReference type="SAM" id="MobiDB-lite"/>
    </source>
</evidence>
<feature type="signal peptide" evidence="2">
    <location>
        <begin position="1"/>
        <end position="18"/>
    </location>
</feature>
<protein>
    <submittedName>
        <fullName evidence="3">Uncharacterized protein</fullName>
    </submittedName>
</protein>
<name>A0ABP7T1P8_9SPHN</name>
<feature type="chain" id="PRO_5047323051" evidence="2">
    <location>
        <begin position="19"/>
        <end position="85"/>
    </location>
</feature>
<keyword evidence="2" id="KW-0732">Signal</keyword>
<evidence type="ECO:0000313" key="3">
    <source>
        <dbReference type="EMBL" id="GAA4019607.1"/>
    </source>
</evidence>
<feature type="region of interest" description="Disordered" evidence="1">
    <location>
        <begin position="18"/>
        <end position="41"/>
    </location>
</feature>
<evidence type="ECO:0000256" key="2">
    <source>
        <dbReference type="SAM" id="SignalP"/>
    </source>
</evidence>
<proteinExistence type="predicted"/>
<reference evidence="4" key="1">
    <citation type="journal article" date="2019" name="Int. J. Syst. Evol. Microbiol.">
        <title>The Global Catalogue of Microorganisms (GCM) 10K type strain sequencing project: providing services to taxonomists for standard genome sequencing and annotation.</title>
        <authorList>
            <consortium name="The Broad Institute Genomics Platform"/>
            <consortium name="The Broad Institute Genome Sequencing Center for Infectious Disease"/>
            <person name="Wu L."/>
            <person name="Ma J."/>
        </authorList>
    </citation>
    <scope>NUCLEOTIDE SEQUENCE [LARGE SCALE GENOMIC DNA]</scope>
    <source>
        <strain evidence="4">JCM 17563</strain>
    </source>
</reference>
<evidence type="ECO:0000313" key="4">
    <source>
        <dbReference type="Proteomes" id="UP001500235"/>
    </source>
</evidence>
<keyword evidence="4" id="KW-1185">Reference proteome</keyword>
<dbReference type="EMBL" id="BAABBQ010000001">
    <property type="protein sequence ID" value="GAA4019607.1"/>
    <property type="molecule type" value="Genomic_DNA"/>
</dbReference>
<sequence>MKMLITALLFLAATPLSAADHGRRPPGDDGDVQACGTNDPDPECDVYWVRGQWLPREFILDWCANLPDQSSQNVNVQMCQRLGLL</sequence>